<dbReference type="Pfam" id="PF00326">
    <property type="entry name" value="Peptidase_S9"/>
    <property type="match status" value="1"/>
</dbReference>
<comment type="caution">
    <text evidence="4">The sequence shown here is derived from an EMBL/GenBank/DDBJ whole genome shotgun (WGS) entry which is preliminary data.</text>
</comment>
<keyword evidence="2" id="KW-0732">Signal</keyword>
<keyword evidence="4" id="KW-0645">Protease</keyword>
<protein>
    <submittedName>
        <fullName evidence="4">Dipeptidyl aminopeptidase/acylaminoacyl peptidase</fullName>
    </submittedName>
</protein>
<keyword evidence="4" id="KW-0031">Aminopeptidase</keyword>
<dbReference type="PANTHER" id="PTHR42776">
    <property type="entry name" value="SERINE PEPTIDASE S9 FAMILY MEMBER"/>
    <property type="match status" value="1"/>
</dbReference>
<accession>A0ABU1W7I6</accession>
<dbReference type="SUPFAM" id="SSF53474">
    <property type="entry name" value="alpha/beta-Hydrolases"/>
    <property type="match status" value="1"/>
</dbReference>
<dbReference type="EMBL" id="JAVDVY010000001">
    <property type="protein sequence ID" value="MDR7133320.1"/>
    <property type="molecule type" value="Genomic_DNA"/>
</dbReference>
<dbReference type="PANTHER" id="PTHR42776:SF27">
    <property type="entry name" value="DIPEPTIDYL PEPTIDASE FAMILY MEMBER 6"/>
    <property type="match status" value="1"/>
</dbReference>
<keyword evidence="5" id="KW-1185">Reference proteome</keyword>
<keyword evidence="1" id="KW-0378">Hydrolase</keyword>
<evidence type="ECO:0000256" key="1">
    <source>
        <dbReference type="ARBA" id="ARBA00022801"/>
    </source>
</evidence>
<dbReference type="GO" id="GO:0004177">
    <property type="term" value="F:aminopeptidase activity"/>
    <property type="evidence" value="ECO:0007669"/>
    <property type="project" value="UniProtKB-KW"/>
</dbReference>
<evidence type="ECO:0000256" key="2">
    <source>
        <dbReference type="SAM" id="SignalP"/>
    </source>
</evidence>
<dbReference type="InterPro" id="IPR029058">
    <property type="entry name" value="AB_hydrolase_fold"/>
</dbReference>
<evidence type="ECO:0000259" key="3">
    <source>
        <dbReference type="Pfam" id="PF00326"/>
    </source>
</evidence>
<feature type="domain" description="Peptidase S9 prolyl oligopeptidase catalytic" evidence="3">
    <location>
        <begin position="443"/>
        <end position="651"/>
    </location>
</feature>
<evidence type="ECO:0000313" key="5">
    <source>
        <dbReference type="Proteomes" id="UP001251524"/>
    </source>
</evidence>
<dbReference type="InterPro" id="IPR001375">
    <property type="entry name" value="Peptidase_S9_cat"/>
</dbReference>
<gene>
    <name evidence="4" type="ORF">J2X06_000504</name>
</gene>
<feature type="signal peptide" evidence="2">
    <location>
        <begin position="1"/>
        <end position="21"/>
    </location>
</feature>
<reference evidence="4 5" key="1">
    <citation type="submission" date="2023-07" db="EMBL/GenBank/DDBJ databases">
        <title>Sorghum-associated microbial communities from plants grown in Nebraska, USA.</title>
        <authorList>
            <person name="Schachtman D."/>
        </authorList>
    </citation>
    <scope>NUCLEOTIDE SEQUENCE [LARGE SCALE GENOMIC DNA]</scope>
    <source>
        <strain evidence="4 5">BE198</strain>
    </source>
</reference>
<dbReference type="Gene3D" id="3.40.50.1820">
    <property type="entry name" value="alpha/beta hydrolase"/>
    <property type="match status" value="1"/>
</dbReference>
<dbReference type="Proteomes" id="UP001251524">
    <property type="component" value="Unassembled WGS sequence"/>
</dbReference>
<name>A0ABU1W7I6_9GAMM</name>
<organism evidence="4 5">
    <name type="scientific">Lysobacter niastensis</name>
    <dbReference type="NCBI Taxonomy" id="380629"/>
    <lineage>
        <taxon>Bacteria</taxon>
        <taxon>Pseudomonadati</taxon>
        <taxon>Pseudomonadota</taxon>
        <taxon>Gammaproteobacteria</taxon>
        <taxon>Lysobacterales</taxon>
        <taxon>Lysobacteraceae</taxon>
        <taxon>Lysobacter</taxon>
    </lineage>
</organism>
<dbReference type="SUPFAM" id="SSF82171">
    <property type="entry name" value="DPP6 N-terminal domain-like"/>
    <property type="match status" value="1"/>
</dbReference>
<proteinExistence type="predicted"/>
<dbReference type="RefSeq" id="WP_310057844.1">
    <property type="nucleotide sequence ID" value="NZ_JAVDVY010000001.1"/>
</dbReference>
<sequence>MESWKGWVLAALIGSMAPAFAQGGAQADAQVDLAPYLRRDGFESIKISPDGKHYAATVPLEDRTVLVIVRRSDKQFLSKAAGVKDSVIADFWWANDERVVVAMAERMGSRDQPYRTGELHAIDINGARVKVLVGKQPEPGLVATYGGSDDREYADFIDRVPEDPRSILVGVSEISANPQTRVEKLDVYTGRRTLVTTAPPRRATLVTDPRGQVRLAEGKRGDDNYSKLYHRESATGEWALVNDEATSGHYEWPLGFSADGVTAYLRVSQPKGPDAIVAWNTHTGERKEVLRDADVDPYALLFDRDGRTLIGAQYMSGGVRSRFFDEAGDTARAYRRLEKAFPGSTVSIDSFTRDGRIALAQVWNDRAKGDYYLYDTQTRSAEGVFAQQQWFNPEAMPASREVTLQARDGLVLRGYLTLPRNAAQPMPMVVMPHGGPFGIFDQWQFDGDSQMLAEAGYAVLRVNYRGSGNYGWSFRQAGAREWGGTMQDDLTDATQWAVAQNIADPERICIYGGSYGGYAALMGVAKEPDLYRCAVGYVGVYDLEAMHRDDSRVTRWVREYVTDWVGERDDLAARSPTTMAQRIKAPVLLAAGGQDTRAPIAHSKKMERALRTAGKPVETLYFTTEGHGFYTEEHRREFYTRLLDFLARHIGGARAKDSGEVQGTQ</sequence>
<feature type="chain" id="PRO_5045135046" evidence="2">
    <location>
        <begin position="22"/>
        <end position="665"/>
    </location>
</feature>
<evidence type="ECO:0000313" key="4">
    <source>
        <dbReference type="EMBL" id="MDR7133320.1"/>
    </source>
</evidence>